<dbReference type="RefSeq" id="WP_077381639.1">
    <property type="nucleotide sequence ID" value="NZ_FTPD01000045.1"/>
</dbReference>
<name>A0A1R3VFJ1_9HYPH</name>
<dbReference type="Proteomes" id="UP000188388">
    <property type="component" value="Unassembled WGS sequence"/>
</dbReference>
<accession>A0A1R3VFJ1</accession>
<dbReference type="SUPFAM" id="SSF63829">
    <property type="entry name" value="Calcium-dependent phosphotriesterase"/>
    <property type="match status" value="1"/>
</dbReference>
<organism evidence="1 2">
    <name type="scientific">Mesorhizobium prunaredense</name>
    <dbReference type="NCBI Taxonomy" id="1631249"/>
    <lineage>
        <taxon>Bacteria</taxon>
        <taxon>Pseudomonadati</taxon>
        <taxon>Pseudomonadota</taxon>
        <taxon>Alphaproteobacteria</taxon>
        <taxon>Hyphomicrobiales</taxon>
        <taxon>Phyllobacteriaceae</taxon>
        <taxon>Mesorhizobium</taxon>
    </lineage>
</organism>
<keyword evidence="2" id="KW-1185">Reference proteome</keyword>
<dbReference type="STRING" id="1631249.BQ8794_50745"/>
<reference evidence="2" key="1">
    <citation type="submission" date="2017-01" db="EMBL/GenBank/DDBJ databases">
        <authorList>
            <person name="Brunel B."/>
        </authorList>
    </citation>
    <scope>NUCLEOTIDE SEQUENCE [LARGE SCALE GENOMIC DNA]</scope>
</reference>
<evidence type="ECO:0000313" key="2">
    <source>
        <dbReference type="Proteomes" id="UP000188388"/>
    </source>
</evidence>
<evidence type="ECO:0000313" key="1">
    <source>
        <dbReference type="EMBL" id="SIT58643.1"/>
    </source>
</evidence>
<gene>
    <name evidence="1" type="ORF">BQ8794_50745</name>
</gene>
<proteinExistence type="predicted"/>
<dbReference type="Gene3D" id="2.120.10.30">
    <property type="entry name" value="TolB, C-terminal domain"/>
    <property type="match status" value="1"/>
</dbReference>
<evidence type="ECO:0008006" key="3">
    <source>
        <dbReference type="Google" id="ProtNLM"/>
    </source>
</evidence>
<sequence>MSGSSRIRNIVDRFMGGRGEHSITVPVMDGALKPNNYLEQVAAVSSAEGADNLIRANGHTLLSSGNRVIELHGDGRTSVRNSYEAEITFLCTSPQAAIAVGLDGKGIAIAGGRHDGKRLPAKLSGQNLNCPTAAIFLDEDTLAVCNGSSTYLAPAWSRDLLSLGRSGSVLRLDLIQDKADLVRGGLGFPAGIAAAPGGKLVVAEAWKHRLLALAIDGGGIETVLPDLPAYPGRIISSQEGGYWLALFAVRSQLQEFVLRENRYRREMMANIDPEYWIAPALSSGRSFKEPLQAGSVIRLGIHKPWAPTRSYGLLLRLDDDFQPVWSAHSRADGNRHGITSCVETDGRLFVTSKGLGEVLAIDHLALTEPDDVVAQVGSAA</sequence>
<dbReference type="InterPro" id="IPR011042">
    <property type="entry name" value="6-blade_b-propeller_TolB-like"/>
</dbReference>
<dbReference type="AlphaFoldDB" id="A0A1R3VFJ1"/>
<protein>
    <recommendedName>
        <fullName evidence="3">Strictosidine synthase</fullName>
    </recommendedName>
</protein>
<dbReference type="EMBL" id="FTPD01000045">
    <property type="protein sequence ID" value="SIT58643.1"/>
    <property type="molecule type" value="Genomic_DNA"/>
</dbReference>